<dbReference type="Pfam" id="PF07705">
    <property type="entry name" value="CARDB"/>
    <property type="match status" value="1"/>
</dbReference>
<evidence type="ECO:0000259" key="1">
    <source>
        <dbReference type="Pfam" id="PF07705"/>
    </source>
</evidence>
<evidence type="ECO:0000313" key="3">
    <source>
        <dbReference type="Proteomes" id="UP000178347"/>
    </source>
</evidence>
<organism evidence="2 3">
    <name type="scientific">Candidatus Magasanikbacteria bacterium RIFCSPLOWO2_12_FULL_43_12</name>
    <dbReference type="NCBI Taxonomy" id="1798692"/>
    <lineage>
        <taxon>Bacteria</taxon>
        <taxon>Candidatus Magasanikiibacteriota</taxon>
    </lineage>
</organism>
<dbReference type="InterPro" id="IPR013783">
    <property type="entry name" value="Ig-like_fold"/>
</dbReference>
<dbReference type="InterPro" id="IPR011635">
    <property type="entry name" value="CARDB"/>
</dbReference>
<sequence length="411" mass="43385">MAVAVAFLGFAAIAAGLVALPQSDPMYGYNNSNCWDSDYTVKNDAGMPLFKYSFVNQAMKGTAYGIKTGSNEYIAGTDQCWNNKRLLEFFCDIKANKVTWNSYNCAAGTSCVDGACVSAGKPDLTVFNISVMPDDNNPGKKIVAVNVKNIGNAPALSFGVNLYQKNADGSSELLVWPEIAGVGDDVPKWGSTKVGPGEIATYAISELSLPATVTLASEVDPNNQVKESNEANNYLEKSFVEIGQLDLVVKSLSSNKLTNGNQDLGVVALSALNESITVNSIKFTIWLTNSTNSATSTTITTFSNLRLVDESGGEENVVAGPVELAAEPAKPGTYYAIFNNVGNIVLQAQDPKLADSQKKFVLKGSATGVSTGAYVAVKINPAKDVVGTGMDSGQKISPALDKLLAVSDKSY</sequence>
<reference evidence="2 3" key="1">
    <citation type="journal article" date="2016" name="Nat. Commun.">
        <title>Thousands of microbial genomes shed light on interconnected biogeochemical processes in an aquifer system.</title>
        <authorList>
            <person name="Anantharaman K."/>
            <person name="Brown C.T."/>
            <person name="Hug L.A."/>
            <person name="Sharon I."/>
            <person name="Castelle C.J."/>
            <person name="Probst A.J."/>
            <person name="Thomas B.C."/>
            <person name="Singh A."/>
            <person name="Wilkins M.J."/>
            <person name="Karaoz U."/>
            <person name="Brodie E.L."/>
            <person name="Williams K.H."/>
            <person name="Hubbard S.S."/>
            <person name="Banfield J.F."/>
        </authorList>
    </citation>
    <scope>NUCLEOTIDE SEQUENCE [LARGE SCALE GENOMIC DNA]</scope>
</reference>
<feature type="domain" description="CARDB" evidence="1">
    <location>
        <begin position="121"/>
        <end position="236"/>
    </location>
</feature>
<gene>
    <name evidence="2" type="ORF">A3G00_01470</name>
</gene>
<protein>
    <recommendedName>
        <fullName evidence="1">CARDB domain-containing protein</fullName>
    </recommendedName>
</protein>
<dbReference type="EMBL" id="MFQN01000011">
    <property type="protein sequence ID" value="OGH75003.1"/>
    <property type="molecule type" value="Genomic_DNA"/>
</dbReference>
<name>A0A1F6MUA3_9BACT</name>
<dbReference type="AlphaFoldDB" id="A0A1F6MUA3"/>
<dbReference type="Gene3D" id="2.60.40.10">
    <property type="entry name" value="Immunoglobulins"/>
    <property type="match status" value="1"/>
</dbReference>
<accession>A0A1F6MUA3</accession>
<evidence type="ECO:0000313" key="2">
    <source>
        <dbReference type="EMBL" id="OGH75003.1"/>
    </source>
</evidence>
<comment type="caution">
    <text evidence="2">The sequence shown here is derived from an EMBL/GenBank/DDBJ whole genome shotgun (WGS) entry which is preliminary data.</text>
</comment>
<dbReference type="Proteomes" id="UP000178347">
    <property type="component" value="Unassembled WGS sequence"/>
</dbReference>
<proteinExistence type="predicted"/>